<proteinExistence type="predicted"/>
<sequence length="59" mass="6974">MFATIKLARWDRESIDVRVWQGALSIEKAKTITGKDFTLLNLPFYLVYRIENELNKLPF</sequence>
<reference evidence="1" key="1">
    <citation type="journal article" date="2015" name="Nature">
        <title>Complex archaea that bridge the gap between prokaryotes and eukaryotes.</title>
        <authorList>
            <person name="Spang A."/>
            <person name="Saw J.H."/>
            <person name="Jorgensen S.L."/>
            <person name="Zaremba-Niedzwiedzka K."/>
            <person name="Martijn J."/>
            <person name="Lind A.E."/>
            <person name="van Eijk R."/>
            <person name="Schleper C."/>
            <person name="Guy L."/>
            <person name="Ettema T.J."/>
        </authorList>
    </citation>
    <scope>NUCLEOTIDE SEQUENCE</scope>
</reference>
<dbReference type="AlphaFoldDB" id="A0A0F9ARP3"/>
<organism evidence="1">
    <name type="scientific">marine sediment metagenome</name>
    <dbReference type="NCBI Taxonomy" id="412755"/>
    <lineage>
        <taxon>unclassified sequences</taxon>
        <taxon>metagenomes</taxon>
        <taxon>ecological metagenomes</taxon>
    </lineage>
</organism>
<accession>A0A0F9ARP3</accession>
<comment type="caution">
    <text evidence="1">The sequence shown here is derived from an EMBL/GenBank/DDBJ whole genome shotgun (WGS) entry which is preliminary data.</text>
</comment>
<protein>
    <submittedName>
        <fullName evidence="1">Uncharacterized protein</fullName>
    </submittedName>
</protein>
<dbReference type="EMBL" id="LAZR01041346">
    <property type="protein sequence ID" value="KKL12229.1"/>
    <property type="molecule type" value="Genomic_DNA"/>
</dbReference>
<name>A0A0F9ARP3_9ZZZZ</name>
<evidence type="ECO:0000313" key="1">
    <source>
        <dbReference type="EMBL" id="KKL12229.1"/>
    </source>
</evidence>
<gene>
    <name evidence="1" type="ORF">LCGC14_2537840</name>
</gene>